<name>A0A069QTR1_HOYLO</name>
<organism evidence="1 2">
    <name type="scientific">Hoylesella loescheii DSM 19665 = JCM 12249 = ATCC 15930</name>
    <dbReference type="NCBI Taxonomy" id="1122985"/>
    <lineage>
        <taxon>Bacteria</taxon>
        <taxon>Pseudomonadati</taxon>
        <taxon>Bacteroidota</taxon>
        <taxon>Bacteroidia</taxon>
        <taxon>Bacteroidales</taxon>
        <taxon>Prevotellaceae</taxon>
        <taxon>Hoylesella</taxon>
    </lineage>
</organism>
<protein>
    <submittedName>
        <fullName evidence="1">Uncharacterized protein</fullName>
    </submittedName>
</protein>
<comment type="caution">
    <text evidence="1">The sequence shown here is derived from an EMBL/GenBank/DDBJ whole genome shotgun (WGS) entry which is preliminary data.</text>
</comment>
<reference evidence="1 2" key="1">
    <citation type="submission" date="2013-08" db="EMBL/GenBank/DDBJ databases">
        <authorList>
            <person name="Weinstock G."/>
            <person name="Sodergren E."/>
            <person name="Wylie T."/>
            <person name="Fulton L."/>
            <person name="Fulton R."/>
            <person name="Fronick C."/>
            <person name="O'Laughlin M."/>
            <person name="Godfrey J."/>
            <person name="Miner T."/>
            <person name="Herter B."/>
            <person name="Appelbaum E."/>
            <person name="Cordes M."/>
            <person name="Lek S."/>
            <person name="Wollam A."/>
            <person name="Pepin K.H."/>
            <person name="Palsikar V.B."/>
            <person name="Mitreva M."/>
            <person name="Wilson R.K."/>
        </authorList>
    </citation>
    <scope>NUCLEOTIDE SEQUENCE [LARGE SCALE GENOMIC DNA]</scope>
    <source>
        <strain evidence="1 2">ATCC 15930</strain>
    </source>
</reference>
<dbReference type="EMBL" id="JNGW01000022">
    <property type="protein sequence ID" value="KDR53241.1"/>
    <property type="molecule type" value="Genomic_DNA"/>
</dbReference>
<keyword evidence="2" id="KW-1185">Reference proteome</keyword>
<dbReference type="HOGENOM" id="CLU_2586790_0_0_10"/>
<dbReference type="Proteomes" id="UP000027442">
    <property type="component" value="Unassembled WGS sequence"/>
</dbReference>
<evidence type="ECO:0000313" key="2">
    <source>
        <dbReference type="Proteomes" id="UP000027442"/>
    </source>
</evidence>
<sequence length="80" mass="9141">MWHKPINATRCKQKICYADTMTPHRAQHTQCATFSIAFAQNNYVTMQNPHAPLTTCKQGMAKACQLVKRRPLHGVDEKNE</sequence>
<dbReference type="AlphaFoldDB" id="A0A069QTR1"/>
<proteinExistence type="predicted"/>
<evidence type="ECO:0000313" key="1">
    <source>
        <dbReference type="EMBL" id="KDR53241.1"/>
    </source>
</evidence>
<gene>
    <name evidence="1" type="ORF">HMPREF1991_00605</name>
</gene>
<accession>A0A069QTR1</accession>